<dbReference type="SUPFAM" id="SSF88697">
    <property type="entry name" value="PUA domain-like"/>
    <property type="match status" value="1"/>
</dbReference>
<dbReference type="GO" id="GO:0032259">
    <property type="term" value="P:methylation"/>
    <property type="evidence" value="ECO:0007669"/>
    <property type="project" value="UniProtKB-KW"/>
</dbReference>
<keyword evidence="7 12" id="KW-0489">Methyltransferase</keyword>
<evidence type="ECO:0000256" key="9">
    <source>
        <dbReference type="ARBA" id="ARBA00022691"/>
    </source>
</evidence>
<evidence type="ECO:0000256" key="5">
    <source>
        <dbReference type="ARBA" id="ARBA00022490"/>
    </source>
</evidence>
<evidence type="ECO:0000256" key="2">
    <source>
        <dbReference type="ARBA" id="ARBA00005528"/>
    </source>
</evidence>
<sequence>MRNPRIYFPCSMSAGATVELTDSAANHVGKVLRMKPQDSLILFDGDGSAYQGKVESVSKKSVVVMLEHPIEKTVESPLSIHLGQSLSRGERMDYAIQKATEVGVTEITPLFSERCEVKLNKERLEKRLRHWQQVAISACEQCGRNRVPVIHPAVSVDEWVTQQTSDLKFVLHHRTERRLEGYDQPASVSLLIGPEGGLTADEIERAEQNGFNALALGPRVLRTETAPVSAITLMQYLWGDVRGDLRGENA</sequence>
<keyword evidence="9 12" id="KW-0949">S-adenosyl-L-methionine</keyword>
<feature type="domain" description="Ribosomal RNA small subunit methyltransferase E PUA-like" evidence="14">
    <location>
        <begin position="20"/>
        <end position="64"/>
    </location>
</feature>
<dbReference type="InterPro" id="IPR015947">
    <property type="entry name" value="PUA-like_sf"/>
</dbReference>
<dbReference type="RefSeq" id="WP_354007654.1">
    <property type="nucleotide sequence ID" value="NZ_JBEWTA010000001.1"/>
</dbReference>
<keyword evidence="16" id="KW-1185">Reference proteome</keyword>
<dbReference type="Gene3D" id="2.40.240.20">
    <property type="entry name" value="Hypothetical PUA domain-like, domain 1"/>
    <property type="match status" value="1"/>
</dbReference>
<proteinExistence type="inferred from homology"/>
<dbReference type="NCBIfam" id="TIGR00046">
    <property type="entry name" value="RsmE family RNA methyltransferase"/>
    <property type="match status" value="1"/>
</dbReference>
<dbReference type="Pfam" id="PF04452">
    <property type="entry name" value="Methyltrans_RNA"/>
    <property type="match status" value="1"/>
</dbReference>
<dbReference type="Pfam" id="PF20260">
    <property type="entry name" value="PUA_4"/>
    <property type="match status" value="1"/>
</dbReference>
<dbReference type="InterPro" id="IPR029026">
    <property type="entry name" value="tRNA_m1G_MTases_N"/>
</dbReference>
<protein>
    <recommendedName>
        <fullName evidence="4 12">Ribosomal RNA small subunit methyltransferase E</fullName>
        <ecNumber evidence="3 12">2.1.1.193</ecNumber>
    </recommendedName>
</protein>
<comment type="similarity">
    <text evidence="2 12">Belongs to the RNA methyltransferase RsmE family.</text>
</comment>
<dbReference type="Gene3D" id="3.40.1280.10">
    <property type="match status" value="1"/>
</dbReference>
<evidence type="ECO:0000256" key="6">
    <source>
        <dbReference type="ARBA" id="ARBA00022552"/>
    </source>
</evidence>
<evidence type="ECO:0000259" key="14">
    <source>
        <dbReference type="Pfam" id="PF20260"/>
    </source>
</evidence>
<comment type="subcellular location">
    <subcellularLocation>
        <location evidence="1 12">Cytoplasm</location>
    </subcellularLocation>
</comment>
<evidence type="ECO:0000256" key="11">
    <source>
        <dbReference type="ARBA" id="ARBA00047944"/>
    </source>
</evidence>
<dbReference type="SUPFAM" id="SSF75217">
    <property type="entry name" value="alpha/beta knot"/>
    <property type="match status" value="1"/>
</dbReference>
<feature type="domain" description="Ribosomal RNA small subunit methyltransferase E methyltransferase" evidence="13">
    <location>
        <begin position="75"/>
        <end position="235"/>
    </location>
</feature>
<dbReference type="PIRSF" id="PIRSF015601">
    <property type="entry name" value="MTase_slr0722"/>
    <property type="match status" value="1"/>
</dbReference>
<keyword evidence="8 12" id="KW-0808">Transferase</keyword>
<evidence type="ECO:0000256" key="1">
    <source>
        <dbReference type="ARBA" id="ARBA00004496"/>
    </source>
</evidence>
<dbReference type="GO" id="GO:0008168">
    <property type="term" value="F:methyltransferase activity"/>
    <property type="evidence" value="ECO:0007669"/>
    <property type="project" value="UniProtKB-KW"/>
</dbReference>
<keyword evidence="6 12" id="KW-0698">rRNA processing</keyword>
<dbReference type="PANTHER" id="PTHR30027">
    <property type="entry name" value="RIBOSOMAL RNA SMALL SUBUNIT METHYLTRANSFERASE E"/>
    <property type="match status" value="1"/>
</dbReference>
<evidence type="ECO:0000313" key="15">
    <source>
        <dbReference type="EMBL" id="MET4757503.1"/>
    </source>
</evidence>
<organism evidence="15 16">
    <name type="scientific">Endozoicomonas lisbonensis</name>
    <dbReference type="NCBI Taxonomy" id="3120522"/>
    <lineage>
        <taxon>Bacteria</taxon>
        <taxon>Pseudomonadati</taxon>
        <taxon>Pseudomonadota</taxon>
        <taxon>Gammaproteobacteria</taxon>
        <taxon>Oceanospirillales</taxon>
        <taxon>Endozoicomonadaceae</taxon>
        <taxon>Endozoicomonas</taxon>
    </lineage>
</organism>
<evidence type="ECO:0000256" key="3">
    <source>
        <dbReference type="ARBA" id="ARBA00012328"/>
    </source>
</evidence>
<evidence type="ECO:0000256" key="7">
    <source>
        <dbReference type="ARBA" id="ARBA00022603"/>
    </source>
</evidence>
<dbReference type="EMBL" id="JBEWTB010000002">
    <property type="protein sequence ID" value="MET4757503.1"/>
    <property type="molecule type" value="Genomic_DNA"/>
</dbReference>
<dbReference type="InterPro" id="IPR029028">
    <property type="entry name" value="Alpha/beta_knot_MTases"/>
</dbReference>
<dbReference type="InterPro" id="IPR006700">
    <property type="entry name" value="RsmE"/>
</dbReference>
<evidence type="ECO:0000256" key="4">
    <source>
        <dbReference type="ARBA" id="ARBA00013673"/>
    </source>
</evidence>
<comment type="function">
    <text evidence="10 12">Specifically methylates the N3 position of the uracil ring of uridine 1498 (m3U1498) in 16S rRNA. Acts on the fully assembled 30S ribosomal subunit.</text>
</comment>
<keyword evidence="5 12" id="KW-0963">Cytoplasm</keyword>
<dbReference type="InterPro" id="IPR046887">
    <property type="entry name" value="RsmE_PUA-like"/>
</dbReference>
<comment type="caution">
    <text evidence="15">The sequence shown here is derived from an EMBL/GenBank/DDBJ whole genome shotgun (WGS) entry which is preliminary data.</text>
</comment>
<evidence type="ECO:0000259" key="13">
    <source>
        <dbReference type="Pfam" id="PF04452"/>
    </source>
</evidence>
<evidence type="ECO:0000256" key="12">
    <source>
        <dbReference type="PIRNR" id="PIRNR015601"/>
    </source>
</evidence>
<dbReference type="Proteomes" id="UP001549366">
    <property type="component" value="Unassembled WGS sequence"/>
</dbReference>
<reference evidence="15 16" key="1">
    <citation type="submission" date="2024-06" db="EMBL/GenBank/DDBJ databases">
        <title>Genomic Encyclopedia of Type Strains, Phase V (KMG-V): Genome sequencing to study the core and pangenomes of soil and plant-associated prokaryotes.</title>
        <authorList>
            <person name="Whitman W."/>
        </authorList>
    </citation>
    <scope>NUCLEOTIDE SEQUENCE [LARGE SCALE GENOMIC DNA]</scope>
    <source>
        <strain evidence="15 16">NE40</strain>
    </source>
</reference>
<name>A0ABV2SIB1_9GAMM</name>
<dbReference type="EC" id="2.1.1.193" evidence="3 12"/>
<gene>
    <name evidence="15" type="ORF">V5J35_002695</name>
</gene>
<evidence type="ECO:0000313" key="16">
    <source>
        <dbReference type="Proteomes" id="UP001549366"/>
    </source>
</evidence>
<accession>A0ABV2SIB1</accession>
<evidence type="ECO:0000256" key="8">
    <source>
        <dbReference type="ARBA" id="ARBA00022679"/>
    </source>
</evidence>
<evidence type="ECO:0000256" key="10">
    <source>
        <dbReference type="ARBA" id="ARBA00025699"/>
    </source>
</evidence>
<dbReference type="PANTHER" id="PTHR30027:SF3">
    <property type="entry name" value="16S RRNA (URACIL(1498)-N(3))-METHYLTRANSFERASE"/>
    <property type="match status" value="1"/>
</dbReference>
<comment type="catalytic activity">
    <reaction evidence="11 12">
        <text>uridine(1498) in 16S rRNA + S-adenosyl-L-methionine = N(3)-methyluridine(1498) in 16S rRNA + S-adenosyl-L-homocysteine + H(+)</text>
        <dbReference type="Rhea" id="RHEA:42920"/>
        <dbReference type="Rhea" id="RHEA-COMP:10283"/>
        <dbReference type="Rhea" id="RHEA-COMP:10284"/>
        <dbReference type="ChEBI" id="CHEBI:15378"/>
        <dbReference type="ChEBI" id="CHEBI:57856"/>
        <dbReference type="ChEBI" id="CHEBI:59789"/>
        <dbReference type="ChEBI" id="CHEBI:65315"/>
        <dbReference type="ChEBI" id="CHEBI:74502"/>
        <dbReference type="EC" id="2.1.1.193"/>
    </reaction>
</comment>
<dbReference type="CDD" id="cd18084">
    <property type="entry name" value="RsmE-like"/>
    <property type="match status" value="1"/>
</dbReference>
<dbReference type="NCBIfam" id="NF008692">
    <property type="entry name" value="PRK11713.1-5"/>
    <property type="match status" value="1"/>
</dbReference>
<dbReference type="InterPro" id="IPR046886">
    <property type="entry name" value="RsmE_MTase_dom"/>
</dbReference>